<dbReference type="KEGG" id="pdp:PDIP_01750"/>
<dbReference type="Proteomes" id="UP000009886">
    <property type="component" value="Unassembled WGS sequence"/>
</dbReference>
<dbReference type="EMBL" id="AKCU01000011">
    <property type="protein sequence ID" value="EKV21913.1"/>
    <property type="molecule type" value="Genomic_DNA"/>
</dbReference>
<proteinExistence type="predicted"/>
<reference evidence="2" key="1">
    <citation type="journal article" date="2012" name="BMC Genomics">
        <title>Genome sequence of the necrotrophic fungus Penicillium digitatum, the main postharvest pathogen of citrus.</title>
        <authorList>
            <person name="Marcet-Houben M."/>
            <person name="Ballester A.-R."/>
            <person name="de la Fuente B."/>
            <person name="Harries E."/>
            <person name="Marcos J.F."/>
            <person name="Gonzalez-Candelas L."/>
            <person name="Gabaldon T."/>
        </authorList>
    </citation>
    <scope>NUCLEOTIDE SEQUENCE [LARGE SCALE GENOMIC DNA]</scope>
    <source>
        <strain evidence="2">Pd1 / CECT 20795</strain>
    </source>
</reference>
<dbReference type="VEuPathDB" id="FungiDB:PDIP_01750"/>
<sequence>MSRCEPWCLVRGRSRHVISDLFIRTSVLDPVVALRATSCIIACPCLYLSMGI</sequence>
<comment type="caution">
    <text evidence="1">The sequence shown here is derived from an EMBL/GenBank/DDBJ whole genome shotgun (WGS) entry which is preliminary data.</text>
</comment>
<name>K9H4Y6_PEND1</name>
<accession>K9H4Y6</accession>
<dbReference type="HOGENOM" id="CLU_3087932_0_0_1"/>
<dbReference type="AlphaFoldDB" id="K9H4Y6"/>
<protein>
    <submittedName>
        <fullName evidence="1">Uncharacterized protein</fullName>
    </submittedName>
</protein>
<evidence type="ECO:0000313" key="1">
    <source>
        <dbReference type="EMBL" id="EKV21913.1"/>
    </source>
</evidence>
<evidence type="ECO:0000313" key="2">
    <source>
        <dbReference type="Proteomes" id="UP000009886"/>
    </source>
</evidence>
<gene>
    <name evidence="1" type="ORF">PDIP_01750</name>
</gene>
<organism evidence="1 2">
    <name type="scientific">Penicillium digitatum (strain Pd1 / CECT 20795)</name>
    <name type="common">Green mold</name>
    <dbReference type="NCBI Taxonomy" id="1170230"/>
    <lineage>
        <taxon>Eukaryota</taxon>
        <taxon>Fungi</taxon>
        <taxon>Dikarya</taxon>
        <taxon>Ascomycota</taxon>
        <taxon>Pezizomycotina</taxon>
        <taxon>Eurotiomycetes</taxon>
        <taxon>Eurotiomycetidae</taxon>
        <taxon>Eurotiales</taxon>
        <taxon>Aspergillaceae</taxon>
        <taxon>Penicillium</taxon>
    </lineage>
</organism>